<organism evidence="1">
    <name type="scientific">Compsopogon caeruleus</name>
    <dbReference type="NCBI Taxonomy" id="31354"/>
    <lineage>
        <taxon>Eukaryota</taxon>
        <taxon>Rhodophyta</taxon>
        <taxon>Compsopogonophyceae</taxon>
        <taxon>Compsopogonales</taxon>
        <taxon>Compsopogonaceae</taxon>
        <taxon>Compsopogon</taxon>
    </lineage>
</organism>
<name>A0A7S1TES7_9RHOD</name>
<protein>
    <submittedName>
        <fullName evidence="1">Uncharacterized protein</fullName>
    </submittedName>
</protein>
<accession>A0A7S1TES7</accession>
<sequence length="105" mass="12160">MHMHSHRASIESISRDTYRPTRRLQILHLCPTKSPQKDFDAVRHRRTSPTISSCQHRSDSSYSFFYQNSDSHGTGPARLTPPCDEYSRDEDNAGKVFLHVSIWTQ</sequence>
<evidence type="ECO:0000313" key="1">
    <source>
        <dbReference type="EMBL" id="CAD9233900.1"/>
    </source>
</evidence>
<reference evidence="1" key="1">
    <citation type="submission" date="2021-01" db="EMBL/GenBank/DDBJ databases">
        <authorList>
            <person name="Corre E."/>
            <person name="Pelletier E."/>
            <person name="Niang G."/>
            <person name="Scheremetjew M."/>
            <person name="Finn R."/>
            <person name="Kale V."/>
            <person name="Holt S."/>
            <person name="Cochrane G."/>
            <person name="Meng A."/>
            <person name="Brown T."/>
            <person name="Cohen L."/>
        </authorList>
    </citation>
    <scope>NUCLEOTIDE SEQUENCE</scope>
    <source>
        <strain evidence="1">SAG 36.94</strain>
    </source>
</reference>
<proteinExistence type="predicted"/>
<dbReference type="EMBL" id="HBGH01010787">
    <property type="protein sequence ID" value="CAD9233900.1"/>
    <property type="molecule type" value="Transcribed_RNA"/>
</dbReference>
<gene>
    <name evidence="1" type="ORF">CCAE0312_LOCUS5988</name>
</gene>
<dbReference type="AlphaFoldDB" id="A0A7S1TES7"/>